<evidence type="ECO:0000259" key="2">
    <source>
        <dbReference type="Pfam" id="PF14341"/>
    </source>
</evidence>
<feature type="domain" description="Type 4 fimbrial biogenesis protein PilX N-terminal" evidence="2">
    <location>
        <begin position="10"/>
        <end position="60"/>
    </location>
</feature>
<keyword evidence="1" id="KW-0472">Membrane</keyword>
<gene>
    <name evidence="3" type="primary">pilX</name>
</gene>
<keyword evidence="1" id="KW-0812">Transmembrane</keyword>
<accession>Q7WZP0</accession>
<dbReference type="AlphaFoldDB" id="Q7WZP0"/>
<keyword evidence="1" id="KW-1133">Transmembrane helix</keyword>
<dbReference type="InterPro" id="IPR025746">
    <property type="entry name" value="PilX_N_dom"/>
</dbReference>
<reference evidence="3" key="1">
    <citation type="journal article" date="2004" name="Proc. Natl. Acad. Sci. U.S.A.">
        <title>The broad host range pathogen Pseudomonas aeruginosa strain PA14 carries two pathogenicity islands harboring plant and animal virulence genes.</title>
        <authorList>
            <person name="He J."/>
            <person name="Baldini R.L."/>
            <person name="Deziel E."/>
            <person name="Saucier M."/>
            <person name="Zhang Q."/>
            <person name="Liberati N.T."/>
            <person name="Lee D."/>
            <person name="Urbach J."/>
            <person name="Goodman H.M."/>
            <person name="Rahme L.G."/>
        </authorList>
    </citation>
    <scope>NUCLEOTIDE SEQUENCE</scope>
    <source>
        <strain evidence="3">PA14</strain>
    </source>
</reference>
<evidence type="ECO:0000256" key="1">
    <source>
        <dbReference type="SAM" id="Phobius"/>
    </source>
</evidence>
<organism evidence="3">
    <name type="scientific">Pseudomonas aeruginosa</name>
    <dbReference type="NCBI Taxonomy" id="287"/>
    <lineage>
        <taxon>Bacteria</taxon>
        <taxon>Pseudomonadati</taxon>
        <taxon>Pseudomonadota</taxon>
        <taxon>Gammaproteobacteria</taxon>
        <taxon>Pseudomonadales</taxon>
        <taxon>Pseudomonadaceae</taxon>
        <taxon>Pseudomonas</taxon>
    </lineage>
</organism>
<protein>
    <submittedName>
        <fullName evidence="3">PilX</fullName>
    </submittedName>
</protein>
<evidence type="ECO:0000313" key="4">
    <source>
        <dbReference type="EMBL" id="ADV78136.1"/>
    </source>
</evidence>
<dbReference type="EMBL" id="HM119584">
    <property type="protein sequence ID" value="ADV78136.1"/>
    <property type="molecule type" value="Genomic_DNA"/>
</dbReference>
<dbReference type="EMBL" id="AY273871">
    <property type="protein sequence ID" value="AAP81275.1"/>
    <property type="molecule type" value="Genomic_DNA"/>
</dbReference>
<dbReference type="PATRIC" id="fig|287.2003.peg.5423"/>
<sequence length="201" mass="22254">MTLRHTSRQQGSTLLISLVILLMITLLAVSNMREVSLESRITGNLIEQKRLRNAGEAGLREGERRFFNTIKPPEVGSGCADSNVKRPCILNLSALSVPRDDVHNNPVAALNGKTDNANSRVWMPYRGSDLNNPTQIDKDRAVTWQTITVPAGEQNNEAENPEYGNMMRGVGTFYYETNSRALNKAGGETVLQAVHARLYTN</sequence>
<name>Q7WZP0_PSEAI</name>
<dbReference type="RefSeq" id="WP_003116263.1">
    <property type="nucleotide sequence ID" value="NZ_AP014651.1"/>
</dbReference>
<reference evidence="4" key="2">
    <citation type="journal article" date="2011" name="Environ. Microbiol.">
        <title>Evolutionary and functional diversity of the Pseudomonas type IVa pilin island.</title>
        <authorList>
            <person name="Giltner C.L."/>
            <person name="Rana N."/>
            <person name="Lunardo M.N."/>
            <person name="Hussain A.Q."/>
            <person name="Burrows L.L."/>
        </authorList>
    </citation>
    <scope>NUCLEOTIDE SEQUENCE</scope>
    <source>
        <strain evidence="4">0594</strain>
    </source>
</reference>
<dbReference type="Pfam" id="PF14341">
    <property type="entry name" value="PilX_N"/>
    <property type="match status" value="1"/>
</dbReference>
<proteinExistence type="predicted"/>
<feature type="transmembrane region" description="Helical" evidence="1">
    <location>
        <begin position="12"/>
        <end position="30"/>
    </location>
</feature>
<evidence type="ECO:0000313" key="3">
    <source>
        <dbReference type="EMBL" id="AAP81275.1"/>
    </source>
</evidence>